<dbReference type="InterPro" id="IPR012885">
    <property type="entry name" value="F-box_Sdz-33"/>
</dbReference>
<proteinExistence type="predicted"/>
<evidence type="ECO:0000313" key="2">
    <source>
        <dbReference type="EMBL" id="EFO85022.1"/>
    </source>
</evidence>
<dbReference type="PROSITE" id="PS50181">
    <property type="entry name" value="FBOX"/>
    <property type="match status" value="1"/>
</dbReference>
<sequence length="310" mass="35273">MSSPFPLLRLPGVVLCEVFKSLSIGEKIMLSFCSKKVSIQINIAQFYSQKVQMCLDMSNQRIDISSEDSRDLFQIAIDFNRKINNPRIQSFSIGRYTVPTSKNINTYWKNHQEGFLTVTQHLLKMFHCTISADISYNNFDLYPSTISKLFDLQAKFKTLSILLNGSTHQTLLLNQISNKFGLFEDLRIVSVANPLFIQVFNSWPHEINIFSSAWFPLNYLLACTSSIITLGWSQLENKDLDVILRKWKTGGFPNLEYLYVESQSIKNNGTTILGMNSRELSGKVIQTDDGSKKATIKLGTRSIEMSVTPH</sequence>
<dbReference type="PANTHER" id="PTHR21503:SF52">
    <property type="entry name" value="F-BOX DOMAIN-CONTAINING PROTEIN"/>
    <property type="match status" value="1"/>
</dbReference>
<dbReference type="CTD" id="9827769"/>
<dbReference type="EMBL" id="DS268519">
    <property type="protein sequence ID" value="EFO85022.1"/>
    <property type="molecule type" value="Genomic_DNA"/>
</dbReference>
<dbReference type="HOGENOM" id="CLU_028840_6_0_1"/>
<dbReference type="GeneID" id="9827769"/>
<accession>E3N3B8</accession>
<protein>
    <recommendedName>
        <fullName evidence="1">F-box domain-containing protein</fullName>
    </recommendedName>
</protein>
<keyword evidence="3" id="KW-1185">Reference proteome</keyword>
<evidence type="ECO:0000313" key="3">
    <source>
        <dbReference type="Proteomes" id="UP000008281"/>
    </source>
</evidence>
<dbReference type="STRING" id="31234.E3N3B8"/>
<dbReference type="KEGG" id="crq:GCK72_003154"/>
<reference evidence="2" key="1">
    <citation type="submission" date="2007-07" db="EMBL/GenBank/DDBJ databases">
        <title>PCAP assembly of the Caenorhabditis remanei genome.</title>
        <authorList>
            <consortium name="The Caenorhabditis remanei Sequencing Consortium"/>
            <person name="Wilson R.K."/>
        </authorList>
    </citation>
    <scope>NUCLEOTIDE SEQUENCE [LARGE SCALE GENOMIC DNA]</scope>
    <source>
        <strain evidence="2">PB4641</strain>
    </source>
</reference>
<dbReference type="Proteomes" id="UP000008281">
    <property type="component" value="Unassembled WGS sequence"/>
</dbReference>
<dbReference type="InParanoid" id="E3N3B8"/>
<dbReference type="InterPro" id="IPR001810">
    <property type="entry name" value="F-box_dom"/>
</dbReference>
<dbReference type="Pfam" id="PF07735">
    <property type="entry name" value="FBA_2"/>
    <property type="match status" value="1"/>
</dbReference>
<dbReference type="AlphaFoldDB" id="E3N3B8"/>
<dbReference type="RefSeq" id="XP_003097031.2">
    <property type="nucleotide sequence ID" value="XM_003096983.2"/>
</dbReference>
<organism evidence="3">
    <name type="scientific">Caenorhabditis remanei</name>
    <name type="common">Caenorhabditis vulgaris</name>
    <dbReference type="NCBI Taxonomy" id="31234"/>
    <lineage>
        <taxon>Eukaryota</taxon>
        <taxon>Metazoa</taxon>
        <taxon>Ecdysozoa</taxon>
        <taxon>Nematoda</taxon>
        <taxon>Chromadorea</taxon>
        <taxon>Rhabditida</taxon>
        <taxon>Rhabditina</taxon>
        <taxon>Rhabditomorpha</taxon>
        <taxon>Rhabditoidea</taxon>
        <taxon>Rhabditidae</taxon>
        <taxon>Peloderinae</taxon>
        <taxon>Caenorhabditis</taxon>
    </lineage>
</organism>
<dbReference type="PANTHER" id="PTHR21503">
    <property type="entry name" value="F-BOX-CONTAINING HYPOTHETICAL PROTEIN C.ELEGANS"/>
    <property type="match status" value="1"/>
</dbReference>
<dbReference type="eggNOG" id="ENOG502RT6G">
    <property type="taxonomic scope" value="Eukaryota"/>
</dbReference>
<name>E3N3B8_CAERE</name>
<gene>
    <name evidence="2" type="ORF">CRE_21962</name>
</gene>
<evidence type="ECO:0000259" key="1">
    <source>
        <dbReference type="PROSITE" id="PS50181"/>
    </source>
</evidence>
<feature type="domain" description="F-box" evidence="1">
    <location>
        <begin position="4"/>
        <end position="50"/>
    </location>
</feature>